<dbReference type="RefSeq" id="XP_024882906.1">
    <property type="nucleotide sequence ID" value="XM_025027138.1"/>
</dbReference>
<dbReference type="PANTHER" id="PTHR33562">
    <property type="entry name" value="ATILLA, ISOFORM B-RELATED-RELATED"/>
    <property type="match status" value="1"/>
</dbReference>
<dbReference type="AlphaFoldDB" id="A0A6J1QPL0"/>
<evidence type="ECO:0000256" key="1">
    <source>
        <dbReference type="ARBA" id="ARBA00004589"/>
    </source>
</evidence>
<feature type="signal peptide" evidence="10">
    <location>
        <begin position="1"/>
        <end position="20"/>
    </location>
</feature>
<reference evidence="12" key="1">
    <citation type="submission" date="2025-08" db="UniProtKB">
        <authorList>
            <consortium name="RefSeq"/>
        </authorList>
    </citation>
    <scope>IDENTIFICATION</scope>
    <source>
        <tissue evidence="12">Whole body</tissue>
    </source>
</reference>
<sequence>MRRIIVILLLTSAFVITVHSENALKCYMCTSLSNEGCGYNLTTKLQPMECTVNNIQEWQRSIQQHNGLKSVASFFEVDEIFQHYQDAPQEMACAKMMIFNNSKIIPKQDVIIRTCQRAKTEHFDPCKTMEDKLNDLATFKMEQCTLCFKDACNSTMFLSSEIFYIFLSLFCTFIVFYC</sequence>
<evidence type="ECO:0000313" key="12">
    <source>
        <dbReference type="RefSeq" id="XP_024882906.1"/>
    </source>
</evidence>
<evidence type="ECO:0000256" key="6">
    <source>
        <dbReference type="ARBA" id="ARBA00023136"/>
    </source>
</evidence>
<accession>A0A6J1QPL0</accession>
<dbReference type="InterPro" id="IPR031424">
    <property type="entry name" value="QVR-like"/>
</dbReference>
<evidence type="ECO:0000256" key="9">
    <source>
        <dbReference type="SAM" id="Phobius"/>
    </source>
</evidence>
<organism evidence="11 12">
    <name type="scientific">Temnothorax curvispinosus</name>
    <dbReference type="NCBI Taxonomy" id="300111"/>
    <lineage>
        <taxon>Eukaryota</taxon>
        <taxon>Metazoa</taxon>
        <taxon>Ecdysozoa</taxon>
        <taxon>Arthropoda</taxon>
        <taxon>Hexapoda</taxon>
        <taxon>Insecta</taxon>
        <taxon>Pterygota</taxon>
        <taxon>Neoptera</taxon>
        <taxon>Endopterygota</taxon>
        <taxon>Hymenoptera</taxon>
        <taxon>Apocrita</taxon>
        <taxon>Aculeata</taxon>
        <taxon>Formicoidea</taxon>
        <taxon>Formicidae</taxon>
        <taxon>Myrmicinae</taxon>
        <taxon>Temnothorax</taxon>
    </lineage>
</organism>
<name>A0A6J1QPL0_9HYME</name>
<evidence type="ECO:0000256" key="10">
    <source>
        <dbReference type="SAM" id="SignalP"/>
    </source>
</evidence>
<feature type="chain" id="PRO_5026706887" evidence="10">
    <location>
        <begin position="21"/>
        <end position="178"/>
    </location>
</feature>
<keyword evidence="7" id="KW-0325">Glycoprotein</keyword>
<keyword evidence="3 9" id="KW-0812">Transmembrane</keyword>
<dbReference type="InterPro" id="IPR050975">
    <property type="entry name" value="Sleep_regulator"/>
</dbReference>
<evidence type="ECO:0000256" key="2">
    <source>
        <dbReference type="ARBA" id="ARBA00022622"/>
    </source>
</evidence>
<feature type="transmembrane region" description="Helical" evidence="9">
    <location>
        <begin position="156"/>
        <end position="177"/>
    </location>
</feature>
<dbReference type="OrthoDB" id="6582325at2759"/>
<keyword evidence="6 9" id="KW-0472">Membrane</keyword>
<evidence type="ECO:0000256" key="4">
    <source>
        <dbReference type="ARBA" id="ARBA00022729"/>
    </source>
</evidence>
<keyword evidence="5 9" id="KW-1133">Transmembrane helix</keyword>
<evidence type="ECO:0000256" key="8">
    <source>
        <dbReference type="ARBA" id="ARBA00023288"/>
    </source>
</evidence>
<dbReference type="GeneID" id="112461760"/>
<comment type="subcellular location">
    <subcellularLocation>
        <location evidence="1">Membrane</location>
        <topology evidence="1">Lipid-anchor</topology>
        <topology evidence="1">GPI-anchor</topology>
    </subcellularLocation>
</comment>
<dbReference type="Proteomes" id="UP000504618">
    <property type="component" value="Unplaced"/>
</dbReference>
<keyword evidence="4 10" id="KW-0732">Signal</keyword>
<keyword evidence="8" id="KW-0449">Lipoprotein</keyword>
<keyword evidence="2" id="KW-0336">GPI-anchor</keyword>
<protein>
    <submittedName>
        <fullName evidence="12">Uncharacterized protein LOC112461760</fullName>
    </submittedName>
</protein>
<dbReference type="GO" id="GO:0032222">
    <property type="term" value="P:regulation of synaptic transmission, cholinergic"/>
    <property type="evidence" value="ECO:0007669"/>
    <property type="project" value="InterPro"/>
</dbReference>
<dbReference type="Pfam" id="PF17064">
    <property type="entry name" value="QVR"/>
    <property type="match status" value="1"/>
</dbReference>
<evidence type="ECO:0000256" key="3">
    <source>
        <dbReference type="ARBA" id="ARBA00022692"/>
    </source>
</evidence>
<keyword evidence="11" id="KW-1185">Reference proteome</keyword>
<evidence type="ECO:0000313" key="11">
    <source>
        <dbReference type="Proteomes" id="UP000504618"/>
    </source>
</evidence>
<proteinExistence type="predicted"/>
<evidence type="ECO:0000256" key="5">
    <source>
        <dbReference type="ARBA" id="ARBA00022989"/>
    </source>
</evidence>
<dbReference type="GO" id="GO:0030431">
    <property type="term" value="P:sleep"/>
    <property type="evidence" value="ECO:0007669"/>
    <property type="project" value="InterPro"/>
</dbReference>
<dbReference type="GO" id="GO:0098552">
    <property type="term" value="C:side of membrane"/>
    <property type="evidence" value="ECO:0007669"/>
    <property type="project" value="UniProtKB-KW"/>
</dbReference>
<evidence type="ECO:0000256" key="7">
    <source>
        <dbReference type="ARBA" id="ARBA00023180"/>
    </source>
</evidence>
<gene>
    <name evidence="12" type="primary">LOC112461760</name>
</gene>